<dbReference type="Pfam" id="PF12802">
    <property type="entry name" value="MarR_2"/>
    <property type="match status" value="1"/>
</dbReference>
<dbReference type="InterPro" id="IPR039422">
    <property type="entry name" value="MarR/SlyA-like"/>
</dbReference>
<accession>A0A2S0NE44</accession>
<dbReference type="OrthoDB" id="2287011at2"/>
<dbReference type="SMART" id="SM00347">
    <property type="entry name" value="HTH_MARR"/>
    <property type="match status" value="1"/>
</dbReference>
<organism evidence="2 3">
    <name type="scientific">Phreatobacter cathodiphilus</name>
    <dbReference type="NCBI Taxonomy" id="1868589"/>
    <lineage>
        <taxon>Bacteria</taxon>
        <taxon>Pseudomonadati</taxon>
        <taxon>Pseudomonadota</taxon>
        <taxon>Alphaproteobacteria</taxon>
        <taxon>Hyphomicrobiales</taxon>
        <taxon>Phreatobacteraceae</taxon>
        <taxon>Phreatobacter</taxon>
    </lineage>
</organism>
<protein>
    <submittedName>
        <fullName evidence="2">MarR family transcriptional regulator</fullName>
    </submittedName>
</protein>
<dbReference type="Proteomes" id="UP000237889">
    <property type="component" value="Chromosome"/>
</dbReference>
<dbReference type="GO" id="GO:0006950">
    <property type="term" value="P:response to stress"/>
    <property type="evidence" value="ECO:0007669"/>
    <property type="project" value="TreeGrafter"/>
</dbReference>
<dbReference type="PANTHER" id="PTHR33164">
    <property type="entry name" value="TRANSCRIPTIONAL REGULATOR, MARR FAMILY"/>
    <property type="match status" value="1"/>
</dbReference>
<dbReference type="InterPro" id="IPR011991">
    <property type="entry name" value="ArsR-like_HTH"/>
</dbReference>
<dbReference type="InterPro" id="IPR036388">
    <property type="entry name" value="WH-like_DNA-bd_sf"/>
</dbReference>
<sequence>MTTVTSQTPKPIPAAGAAPCGAPDEATVSRIARSCICYQTRMTAHAVTRAYNRALAPLGLEVTQFNILAALAVAKTNSVTALSEALALDRTTMTRNLKRLEAAGLVSVSTGQGRAVRPALTEAGAALLSAAIPLWESEHVKMEEAVGADVWGRTRDGLRAIRRSVTDGRCG</sequence>
<dbReference type="GO" id="GO:0003700">
    <property type="term" value="F:DNA-binding transcription factor activity"/>
    <property type="evidence" value="ECO:0007669"/>
    <property type="project" value="InterPro"/>
</dbReference>
<reference evidence="2 3" key="1">
    <citation type="submission" date="2018-03" db="EMBL/GenBank/DDBJ databases">
        <title>Genome sequencing of Phreatobacter sp.</title>
        <authorList>
            <person name="Kim S.-J."/>
            <person name="Heo J."/>
            <person name="Kwon S.-W."/>
        </authorList>
    </citation>
    <scope>NUCLEOTIDE SEQUENCE [LARGE SCALE GENOMIC DNA]</scope>
    <source>
        <strain evidence="2 3">S-12</strain>
    </source>
</reference>
<dbReference type="EMBL" id="CP027668">
    <property type="protein sequence ID" value="AVO46211.1"/>
    <property type="molecule type" value="Genomic_DNA"/>
</dbReference>
<dbReference type="PANTHER" id="PTHR33164:SF105">
    <property type="entry name" value="TRANSCRIPTIONAL REPRESSOR PROTEIN-RELATED"/>
    <property type="match status" value="1"/>
</dbReference>
<dbReference type="KEGG" id="phr:C6569_14710"/>
<gene>
    <name evidence="2" type="ORF">C6569_14710</name>
</gene>
<name>A0A2S0NE44_9HYPH</name>
<dbReference type="CDD" id="cd00090">
    <property type="entry name" value="HTH_ARSR"/>
    <property type="match status" value="1"/>
</dbReference>
<feature type="domain" description="HTH marR-type" evidence="1">
    <location>
        <begin position="33"/>
        <end position="167"/>
    </location>
</feature>
<dbReference type="Gene3D" id="1.10.10.10">
    <property type="entry name" value="Winged helix-like DNA-binding domain superfamily/Winged helix DNA-binding domain"/>
    <property type="match status" value="1"/>
</dbReference>
<evidence type="ECO:0000313" key="2">
    <source>
        <dbReference type="EMBL" id="AVO46211.1"/>
    </source>
</evidence>
<dbReference type="SUPFAM" id="SSF46785">
    <property type="entry name" value="Winged helix' DNA-binding domain"/>
    <property type="match status" value="1"/>
</dbReference>
<keyword evidence="3" id="KW-1185">Reference proteome</keyword>
<dbReference type="InterPro" id="IPR000835">
    <property type="entry name" value="HTH_MarR-typ"/>
</dbReference>
<evidence type="ECO:0000313" key="3">
    <source>
        <dbReference type="Proteomes" id="UP000237889"/>
    </source>
</evidence>
<dbReference type="PROSITE" id="PS50995">
    <property type="entry name" value="HTH_MARR_2"/>
    <property type="match status" value="1"/>
</dbReference>
<dbReference type="RefSeq" id="WP_106749552.1">
    <property type="nucleotide sequence ID" value="NZ_CP027668.1"/>
</dbReference>
<proteinExistence type="predicted"/>
<dbReference type="AlphaFoldDB" id="A0A2S0NE44"/>
<evidence type="ECO:0000259" key="1">
    <source>
        <dbReference type="PROSITE" id="PS50995"/>
    </source>
</evidence>
<dbReference type="InterPro" id="IPR036390">
    <property type="entry name" value="WH_DNA-bd_sf"/>
</dbReference>